<comment type="similarity">
    <text evidence="1">Belongs to the transglycosylase Slt family.</text>
</comment>
<dbReference type="SUPFAM" id="SSF53955">
    <property type="entry name" value="Lysozyme-like"/>
    <property type="match status" value="1"/>
</dbReference>
<dbReference type="GO" id="GO:0042597">
    <property type="term" value="C:periplasmic space"/>
    <property type="evidence" value="ECO:0007669"/>
    <property type="project" value="InterPro"/>
</dbReference>
<evidence type="ECO:0000259" key="5">
    <source>
        <dbReference type="Pfam" id="PF01464"/>
    </source>
</evidence>
<gene>
    <name evidence="6" type="ORF">GCM10010989_17630</name>
</gene>
<keyword evidence="3 4" id="KW-0732">Signal</keyword>
<reference evidence="6 7" key="1">
    <citation type="journal article" date="2014" name="Int. J. Syst. Evol. Microbiol.">
        <title>Complete genome sequence of Corynebacterium casei LMG S-19264T (=DSM 44701T), isolated from a smear-ripened cheese.</title>
        <authorList>
            <consortium name="US DOE Joint Genome Institute (JGI-PGF)"/>
            <person name="Walter F."/>
            <person name="Albersmeier A."/>
            <person name="Kalinowski J."/>
            <person name="Ruckert C."/>
        </authorList>
    </citation>
    <scope>NUCLEOTIDE SEQUENCE [LARGE SCALE GENOMIC DNA]</scope>
    <source>
        <strain evidence="6 7">CGMCC 1.15358</strain>
    </source>
</reference>
<feature type="signal peptide" evidence="4">
    <location>
        <begin position="1"/>
        <end position="33"/>
    </location>
</feature>
<feature type="chain" id="PRO_5037840111" evidence="4">
    <location>
        <begin position="34"/>
        <end position="598"/>
    </location>
</feature>
<dbReference type="CDD" id="cd13401">
    <property type="entry name" value="Slt70-like"/>
    <property type="match status" value="1"/>
</dbReference>
<dbReference type="SUPFAM" id="SSF48435">
    <property type="entry name" value="Bacterial muramidases"/>
    <property type="match status" value="1"/>
</dbReference>
<dbReference type="InterPro" id="IPR023346">
    <property type="entry name" value="Lysozyme-like_dom_sf"/>
</dbReference>
<dbReference type="PANTHER" id="PTHR37423">
    <property type="entry name" value="SOLUBLE LYTIC MUREIN TRANSGLYCOSYLASE-RELATED"/>
    <property type="match status" value="1"/>
</dbReference>
<evidence type="ECO:0000313" key="7">
    <source>
        <dbReference type="Proteomes" id="UP000598997"/>
    </source>
</evidence>
<dbReference type="OrthoDB" id="9815002at2"/>
<dbReference type="PANTHER" id="PTHR37423:SF5">
    <property type="entry name" value="SOLUBLE LYTIC MUREIN TRANSGLYCOSYLASE"/>
    <property type="match status" value="1"/>
</dbReference>
<evidence type="ECO:0000256" key="1">
    <source>
        <dbReference type="ARBA" id="ARBA00007734"/>
    </source>
</evidence>
<dbReference type="AlphaFoldDB" id="A0A917DKF6"/>
<dbReference type="EMBL" id="BMIO01000005">
    <property type="protein sequence ID" value="GGD43951.1"/>
    <property type="molecule type" value="Genomic_DNA"/>
</dbReference>
<evidence type="ECO:0000313" key="6">
    <source>
        <dbReference type="EMBL" id="GGD43951.1"/>
    </source>
</evidence>
<dbReference type="Gene3D" id="1.25.20.10">
    <property type="entry name" value="Bacterial muramidases"/>
    <property type="match status" value="1"/>
</dbReference>
<dbReference type="InterPro" id="IPR008258">
    <property type="entry name" value="Transglycosylase_SLT_dom_1"/>
</dbReference>
<evidence type="ECO:0000256" key="2">
    <source>
        <dbReference type="ARBA" id="ARBA00009387"/>
    </source>
</evidence>
<dbReference type="Proteomes" id="UP000598997">
    <property type="component" value="Unassembled WGS sequence"/>
</dbReference>
<sequence>MANTRSNPLSRLRPLLLALSVGTAAVAATPALADSANLPSSRNAGIPGQLSGQDRAFYSGVFAQIDAENWTAVEQMLAARPNDSLKQLALAEYYLHPNSPKIELDALNNWLAMGRDLPQAGQIGRLAIKRGLENGPSLPGTQRLVSLRSPAKRILPRGTGDASMPAEVSNAILDRIKNDDPNGARLLLDGIDGTLSSEARAEWRQRVAWSYYIENDDRAALAMARTVASGGSGAWVGEGWWVAGLSAWRLGDCALAADGFDKASRSAVNDELRAASYYWAARSYIRCRQPELADPALRAAAGYSETLYGMIAAEQLGMDAPRALLGQPFSASDWRALSDEENVRTAIALVEIGREGLADEVLRHQAQIGDPSEYDSLTRLARQLGLPSTQLYMAYNAPRGAKPDPATRYPVTRWAPREGWRVDPALAYAHTLQESNFRAEAVSPANAVGLMQITPITVRQHAPSLGMNAEAVDLKDPSTNMSFGQRNLEMLRDSGGTQGLLPKIMAAYNAGLSPITRWNSEVKDYGDPLLYIESIPYWETRSYVAIVTKNYLMYRRQEGANDDVQQALAQNLWPTFPSPTGAGAVARHGKPVLSKLKR</sequence>
<name>A0A917DKF6_9SPHN</name>
<dbReference type="GO" id="GO:0004553">
    <property type="term" value="F:hydrolase activity, hydrolyzing O-glycosyl compounds"/>
    <property type="evidence" value="ECO:0007669"/>
    <property type="project" value="InterPro"/>
</dbReference>
<proteinExistence type="inferred from homology"/>
<feature type="domain" description="Transglycosylase SLT" evidence="5">
    <location>
        <begin position="419"/>
        <end position="525"/>
    </location>
</feature>
<accession>A0A917DKF6</accession>
<evidence type="ECO:0000256" key="3">
    <source>
        <dbReference type="ARBA" id="ARBA00022729"/>
    </source>
</evidence>
<keyword evidence="7" id="KW-1185">Reference proteome</keyword>
<comment type="caution">
    <text evidence="6">The sequence shown here is derived from an EMBL/GenBank/DDBJ whole genome shotgun (WGS) entry which is preliminary data.</text>
</comment>
<dbReference type="RefSeq" id="WP_066761228.1">
    <property type="nucleotide sequence ID" value="NZ_BMIO01000005.1"/>
</dbReference>
<evidence type="ECO:0000256" key="4">
    <source>
        <dbReference type="SAM" id="SignalP"/>
    </source>
</evidence>
<comment type="similarity">
    <text evidence="2">Belongs to the virb1 family.</text>
</comment>
<dbReference type="Gene3D" id="1.10.530.10">
    <property type="match status" value="1"/>
</dbReference>
<dbReference type="InterPro" id="IPR008939">
    <property type="entry name" value="Lytic_TGlycosylase_superhlx_U"/>
</dbReference>
<protein>
    <submittedName>
        <fullName evidence="6">Transglycosylase</fullName>
    </submittedName>
</protein>
<organism evidence="6 7">
    <name type="scientific">Croceicoccus pelagius</name>
    <dbReference type="NCBI Taxonomy" id="1703341"/>
    <lineage>
        <taxon>Bacteria</taxon>
        <taxon>Pseudomonadati</taxon>
        <taxon>Pseudomonadota</taxon>
        <taxon>Alphaproteobacteria</taxon>
        <taxon>Sphingomonadales</taxon>
        <taxon>Erythrobacteraceae</taxon>
        <taxon>Croceicoccus</taxon>
    </lineage>
</organism>
<dbReference type="Pfam" id="PF01464">
    <property type="entry name" value="SLT"/>
    <property type="match status" value="1"/>
</dbReference>